<dbReference type="InterPro" id="IPR039421">
    <property type="entry name" value="Type_1_exporter"/>
</dbReference>
<evidence type="ECO:0000256" key="4">
    <source>
        <dbReference type="ARBA" id="ARBA00022801"/>
    </source>
</evidence>
<evidence type="ECO:0000313" key="13">
    <source>
        <dbReference type="Proteomes" id="UP001474120"/>
    </source>
</evidence>
<dbReference type="PROSITE" id="PS00211">
    <property type="entry name" value="ABC_TRANSPORTER_1"/>
    <property type="match status" value="1"/>
</dbReference>
<keyword evidence="5" id="KW-0067">ATP-binding</keyword>
<dbReference type="RefSeq" id="WP_342160967.1">
    <property type="nucleotide sequence ID" value="NZ_JBCDNA010000003.1"/>
</dbReference>
<dbReference type="EMBL" id="JBCDNA010000003">
    <property type="protein sequence ID" value="MEL4456802.1"/>
    <property type="molecule type" value="Genomic_DNA"/>
</dbReference>
<feature type="domain" description="Peptidase C39" evidence="11">
    <location>
        <begin position="8"/>
        <end position="132"/>
    </location>
</feature>
<comment type="caution">
    <text evidence="12">The sequence shown here is derived from an EMBL/GenBank/DDBJ whole genome shotgun (WGS) entry which is preliminary data.</text>
</comment>
<feature type="transmembrane region" description="Helical" evidence="8">
    <location>
        <begin position="416"/>
        <end position="436"/>
    </location>
</feature>
<feature type="transmembrane region" description="Helical" evidence="8">
    <location>
        <begin position="198"/>
        <end position="219"/>
    </location>
</feature>
<dbReference type="InterPro" id="IPR005074">
    <property type="entry name" value="Peptidase_C39"/>
</dbReference>
<dbReference type="Gene3D" id="3.90.70.10">
    <property type="entry name" value="Cysteine proteinases"/>
    <property type="match status" value="1"/>
</dbReference>
<dbReference type="PANTHER" id="PTHR43394:SF1">
    <property type="entry name" value="ATP-BINDING CASSETTE SUB-FAMILY B MEMBER 10, MITOCHONDRIAL"/>
    <property type="match status" value="1"/>
</dbReference>
<dbReference type="InterPro" id="IPR017871">
    <property type="entry name" value="ABC_transporter-like_CS"/>
</dbReference>
<evidence type="ECO:0000256" key="7">
    <source>
        <dbReference type="ARBA" id="ARBA00023136"/>
    </source>
</evidence>
<dbReference type="InterPro" id="IPR027417">
    <property type="entry name" value="P-loop_NTPase"/>
</dbReference>
<evidence type="ECO:0000256" key="8">
    <source>
        <dbReference type="SAM" id="Phobius"/>
    </source>
</evidence>
<feature type="transmembrane region" description="Helical" evidence="8">
    <location>
        <begin position="303"/>
        <end position="322"/>
    </location>
</feature>
<dbReference type="Pfam" id="PF03412">
    <property type="entry name" value="Peptidase_C39"/>
    <property type="match status" value="1"/>
</dbReference>
<organism evidence="12 13">
    <name type="scientific">Lutimonas vermicola</name>
    <dbReference type="NCBI Taxonomy" id="414288"/>
    <lineage>
        <taxon>Bacteria</taxon>
        <taxon>Pseudomonadati</taxon>
        <taxon>Bacteroidota</taxon>
        <taxon>Flavobacteriia</taxon>
        <taxon>Flavobacteriales</taxon>
        <taxon>Flavobacteriaceae</taxon>
        <taxon>Lutimonas</taxon>
    </lineage>
</organism>
<gene>
    <name evidence="12" type="ORF">AABB81_12910</name>
</gene>
<name>A0ABU9L2Y2_9FLAO</name>
<dbReference type="InterPro" id="IPR003593">
    <property type="entry name" value="AAA+_ATPase"/>
</dbReference>
<feature type="transmembrane region" description="Helical" evidence="8">
    <location>
        <begin position="392"/>
        <end position="410"/>
    </location>
</feature>
<keyword evidence="2 8" id="KW-0812">Transmembrane</keyword>
<dbReference type="PROSITE" id="PS50929">
    <property type="entry name" value="ABC_TM1F"/>
    <property type="match status" value="1"/>
</dbReference>
<dbReference type="PANTHER" id="PTHR43394">
    <property type="entry name" value="ATP-DEPENDENT PERMEASE MDL1, MITOCHONDRIAL"/>
    <property type="match status" value="1"/>
</dbReference>
<feature type="transmembrane region" description="Helical" evidence="8">
    <location>
        <begin position="160"/>
        <end position="183"/>
    </location>
</feature>
<accession>A0ABU9L2Y2</accession>
<keyword evidence="4" id="KW-0378">Hydrolase</keyword>
<sequence length="721" mass="81023">MSKLNIKQQDITDCGAACLSSISSYYKLYIPISKIRQLVGTDKEGTNLMGLIEGAEKLGFDAKGVKGAEASLHKIPIPAIAHIIINGRLQHFVVIYKVSEKKIRIMDPGIGQLKNVSIDSFIKQWTGVLVILLPNDSFMPGNEKVSLMLRFWYLLKPHKFTLIQSLIGSVFYTLLGFSTSIYIQKITDHVLVNDNTNLLNIMSISMVFLLIIQIILSVFKDIFLLRSGQEIDARLILGYYKHLLKLPQKFFDTMRVGEILSRINDAVNIRIFINNTSLTLMVNIFIVLFSFMLMFTYYWKLGLLMLAVIPIYAMIFLITNALNKKTERVIMEASADLESQLVESLHAIATVKQFGLLDYMHTKTETKFIKLLKIGYRSSLNHIFSQYSTQSVTSLFTILLLWIGSFYVIAKELSPGELFSFYAIIGYFTGPVSALISSNKAIQNAIIAADRLFEILDLEIESKDIKYQIHESAINSIEFKNVSFRYSNRQNIFSDLNLCLKKGEITAIVGESGSGKSTLLNLLQGLYPINKGSILLNERDIKYMCLSSVRALISVVPQTIHLFDGNIIDNITIGSSDINMKKVLTVCTSLEIMQFIEDLPQGFYTQLGENGASLSGGQKQRIAIARALYKDPEVLVLDEAAASLDSEAEYALQKTLLGFKKTGKTVILVSHRLLKLTFVDNLLVLKDGKLVEQGSHNELIHKNGSYKTLWEKQFPQSSKVI</sequence>
<dbReference type="Gene3D" id="1.20.1560.10">
    <property type="entry name" value="ABC transporter type 1, transmembrane domain"/>
    <property type="match status" value="1"/>
</dbReference>
<dbReference type="Pfam" id="PF00005">
    <property type="entry name" value="ABC_tran"/>
    <property type="match status" value="1"/>
</dbReference>
<comment type="subcellular location">
    <subcellularLocation>
        <location evidence="1">Cell membrane</location>
        <topology evidence="1">Multi-pass membrane protein</topology>
    </subcellularLocation>
</comment>
<keyword evidence="6 8" id="KW-1133">Transmembrane helix</keyword>
<evidence type="ECO:0000256" key="6">
    <source>
        <dbReference type="ARBA" id="ARBA00022989"/>
    </source>
</evidence>
<keyword evidence="3" id="KW-0547">Nucleotide-binding</keyword>
<reference evidence="12 13" key="1">
    <citation type="submission" date="2024-04" db="EMBL/GenBank/DDBJ databases">
        <title>whole genome sequencing of Lutimonas vermicola strain IMCC1616.</title>
        <authorList>
            <person name="Bae S.S."/>
        </authorList>
    </citation>
    <scope>NUCLEOTIDE SEQUENCE [LARGE SCALE GENOMIC DNA]</scope>
    <source>
        <strain evidence="12 13">IMCC1616</strain>
    </source>
</reference>
<evidence type="ECO:0000259" key="10">
    <source>
        <dbReference type="PROSITE" id="PS50929"/>
    </source>
</evidence>
<dbReference type="PROSITE" id="PS50893">
    <property type="entry name" value="ABC_TRANSPORTER_2"/>
    <property type="match status" value="1"/>
</dbReference>
<dbReference type="SUPFAM" id="SSF52540">
    <property type="entry name" value="P-loop containing nucleoside triphosphate hydrolases"/>
    <property type="match status" value="1"/>
</dbReference>
<evidence type="ECO:0000256" key="5">
    <source>
        <dbReference type="ARBA" id="ARBA00022840"/>
    </source>
</evidence>
<dbReference type="InterPro" id="IPR036640">
    <property type="entry name" value="ABC1_TM_sf"/>
</dbReference>
<evidence type="ECO:0000256" key="2">
    <source>
        <dbReference type="ARBA" id="ARBA00022692"/>
    </source>
</evidence>
<dbReference type="SMART" id="SM00382">
    <property type="entry name" value="AAA"/>
    <property type="match status" value="1"/>
</dbReference>
<feature type="transmembrane region" description="Helical" evidence="8">
    <location>
        <begin position="278"/>
        <end position="297"/>
    </location>
</feature>
<proteinExistence type="predicted"/>
<feature type="domain" description="ABC transmembrane type-1" evidence="10">
    <location>
        <begin position="163"/>
        <end position="444"/>
    </location>
</feature>
<evidence type="ECO:0000259" key="11">
    <source>
        <dbReference type="PROSITE" id="PS50990"/>
    </source>
</evidence>
<dbReference type="PROSITE" id="PS50990">
    <property type="entry name" value="PEPTIDASE_C39"/>
    <property type="match status" value="1"/>
</dbReference>
<dbReference type="Pfam" id="PF00664">
    <property type="entry name" value="ABC_membrane"/>
    <property type="match status" value="1"/>
</dbReference>
<dbReference type="Gene3D" id="3.40.50.300">
    <property type="entry name" value="P-loop containing nucleotide triphosphate hydrolases"/>
    <property type="match status" value="1"/>
</dbReference>
<dbReference type="Proteomes" id="UP001474120">
    <property type="component" value="Unassembled WGS sequence"/>
</dbReference>
<feature type="domain" description="ABC transporter" evidence="9">
    <location>
        <begin position="477"/>
        <end position="712"/>
    </location>
</feature>
<dbReference type="InterPro" id="IPR003439">
    <property type="entry name" value="ABC_transporter-like_ATP-bd"/>
</dbReference>
<evidence type="ECO:0000256" key="3">
    <source>
        <dbReference type="ARBA" id="ARBA00022741"/>
    </source>
</evidence>
<dbReference type="SUPFAM" id="SSF90123">
    <property type="entry name" value="ABC transporter transmembrane region"/>
    <property type="match status" value="1"/>
</dbReference>
<evidence type="ECO:0000313" key="12">
    <source>
        <dbReference type="EMBL" id="MEL4456802.1"/>
    </source>
</evidence>
<dbReference type="CDD" id="cd02418">
    <property type="entry name" value="Peptidase_C39B"/>
    <property type="match status" value="1"/>
</dbReference>
<evidence type="ECO:0000256" key="1">
    <source>
        <dbReference type="ARBA" id="ARBA00004651"/>
    </source>
</evidence>
<keyword evidence="13" id="KW-1185">Reference proteome</keyword>
<dbReference type="InterPro" id="IPR011527">
    <property type="entry name" value="ABC1_TM_dom"/>
</dbReference>
<keyword evidence="7 8" id="KW-0472">Membrane</keyword>
<evidence type="ECO:0000259" key="9">
    <source>
        <dbReference type="PROSITE" id="PS50893"/>
    </source>
</evidence>
<dbReference type="CDD" id="cd18570">
    <property type="entry name" value="ABC_6TM_PCAT1_LagD_like"/>
    <property type="match status" value="1"/>
</dbReference>
<protein>
    <submittedName>
        <fullName evidence="12">Peptidase domain-containing ABC transporter</fullName>
    </submittedName>
</protein>